<feature type="transmembrane region" description="Helical" evidence="7">
    <location>
        <begin position="189"/>
        <end position="208"/>
    </location>
</feature>
<dbReference type="InterPro" id="IPR020846">
    <property type="entry name" value="MFS_dom"/>
</dbReference>
<evidence type="ECO:0000256" key="1">
    <source>
        <dbReference type="ARBA" id="ARBA00004651"/>
    </source>
</evidence>
<keyword evidence="10" id="KW-1185">Reference proteome</keyword>
<accession>A0A4P7D8K3</accession>
<feature type="transmembrane region" description="Helical" evidence="7">
    <location>
        <begin position="155"/>
        <end position="177"/>
    </location>
</feature>
<evidence type="ECO:0000256" key="4">
    <source>
        <dbReference type="ARBA" id="ARBA00022692"/>
    </source>
</evidence>
<sequence>MVGDTSRALSARAALRAFCVSGMGTALEFYDFVIYGMAAALVFPQVFFPSLDRLTATLVAFGAFGAGFLARPLGGVLFGHFGDKVGRQKVLVTTLLLMGASSFLIGCLPGYASIGAAAPVLLILLRLIQGFAAGGEWGGAALFGIEHAPAGRRGLWGSFTSMGIGVGGIIGDIVFGAVSAGAHGDLASFAWRIPFWLGGLLVLVGLYARMQSGAHAAASHAHDAKMPLLEAIRQRPRELLLCTGIAFGYITIAYIGSTFFLAYATDIGYSSTQALVFDLALSVAIVLSAPLFGHLSDKLGRRTVMICGAAVMTAGMFAFFALVGMKSVPLAFLAYVLVGAFMGMTQGPIPAFLGEQFPQAMRYSGISASYQIGAALGGGTASSAATAILIATHHNALAVALYGALALALVAFCSYALKETATLTMAEIDEQTPDRLDAKIVCSSD</sequence>
<dbReference type="SUPFAM" id="SSF103473">
    <property type="entry name" value="MFS general substrate transporter"/>
    <property type="match status" value="1"/>
</dbReference>
<feature type="transmembrane region" description="Helical" evidence="7">
    <location>
        <begin position="239"/>
        <end position="262"/>
    </location>
</feature>
<dbReference type="GO" id="GO:0005886">
    <property type="term" value="C:plasma membrane"/>
    <property type="evidence" value="ECO:0007669"/>
    <property type="project" value="UniProtKB-SubCell"/>
</dbReference>
<feature type="transmembrane region" description="Helical" evidence="7">
    <location>
        <begin position="120"/>
        <end position="143"/>
    </location>
</feature>
<dbReference type="Pfam" id="PF00083">
    <property type="entry name" value="Sugar_tr"/>
    <property type="match status" value="2"/>
</dbReference>
<evidence type="ECO:0000313" key="10">
    <source>
        <dbReference type="Proteomes" id="UP000295727"/>
    </source>
</evidence>
<dbReference type="InterPro" id="IPR005828">
    <property type="entry name" value="MFS_sugar_transport-like"/>
</dbReference>
<dbReference type="GO" id="GO:0022857">
    <property type="term" value="F:transmembrane transporter activity"/>
    <property type="evidence" value="ECO:0007669"/>
    <property type="project" value="InterPro"/>
</dbReference>
<dbReference type="InterPro" id="IPR005829">
    <property type="entry name" value="Sugar_transporter_CS"/>
</dbReference>
<keyword evidence="6 7" id="KW-0472">Membrane</keyword>
<evidence type="ECO:0000259" key="8">
    <source>
        <dbReference type="PROSITE" id="PS50850"/>
    </source>
</evidence>
<dbReference type="PANTHER" id="PTHR43045">
    <property type="entry name" value="SHIKIMATE TRANSPORTER"/>
    <property type="match status" value="1"/>
</dbReference>
<feature type="transmembrane region" description="Helical" evidence="7">
    <location>
        <begin position="370"/>
        <end position="390"/>
    </location>
</feature>
<dbReference type="Proteomes" id="UP000295727">
    <property type="component" value="Chromosome 4"/>
</dbReference>
<dbReference type="OrthoDB" id="9803985at2"/>
<organism evidence="9 10">
    <name type="scientific">Paraburkholderia pallida</name>
    <dbReference type="NCBI Taxonomy" id="2547399"/>
    <lineage>
        <taxon>Bacteria</taxon>
        <taxon>Pseudomonadati</taxon>
        <taxon>Pseudomonadota</taxon>
        <taxon>Betaproteobacteria</taxon>
        <taxon>Burkholderiales</taxon>
        <taxon>Burkholderiaceae</taxon>
        <taxon>Paraburkholderia</taxon>
    </lineage>
</organism>
<feature type="transmembrane region" description="Helical" evidence="7">
    <location>
        <begin position="54"/>
        <end position="78"/>
    </location>
</feature>
<feature type="transmembrane region" description="Helical" evidence="7">
    <location>
        <begin position="396"/>
        <end position="417"/>
    </location>
</feature>
<feature type="domain" description="Major facilitator superfamily (MFS) profile" evidence="8">
    <location>
        <begin position="17"/>
        <end position="421"/>
    </location>
</feature>
<name>A0A4P7D8K3_9BURK</name>
<dbReference type="EMBL" id="CP038151">
    <property type="protein sequence ID" value="QBR03345.1"/>
    <property type="molecule type" value="Genomic_DNA"/>
</dbReference>
<evidence type="ECO:0000256" key="6">
    <source>
        <dbReference type="ARBA" id="ARBA00023136"/>
    </source>
</evidence>
<dbReference type="KEGG" id="ppai:E1956_40135"/>
<dbReference type="Gene3D" id="1.20.1250.20">
    <property type="entry name" value="MFS general substrate transporter like domains"/>
    <property type="match status" value="2"/>
</dbReference>
<dbReference type="PROSITE" id="PS00217">
    <property type="entry name" value="SUGAR_TRANSPORT_2"/>
    <property type="match status" value="2"/>
</dbReference>
<keyword evidence="3" id="KW-1003">Cell membrane</keyword>
<dbReference type="RefSeq" id="WP_134758841.1">
    <property type="nucleotide sequence ID" value="NZ_CP038151.1"/>
</dbReference>
<evidence type="ECO:0000256" key="2">
    <source>
        <dbReference type="ARBA" id="ARBA00022448"/>
    </source>
</evidence>
<dbReference type="InterPro" id="IPR036259">
    <property type="entry name" value="MFS_trans_sf"/>
</dbReference>
<reference evidence="9 10" key="1">
    <citation type="submission" date="2019-03" db="EMBL/GenBank/DDBJ databases">
        <title>Paraburkholderia sp. 7MH5, isolated from subtropical forest soil.</title>
        <authorList>
            <person name="Gao Z.-H."/>
            <person name="Qiu L.-H."/>
        </authorList>
    </citation>
    <scope>NUCLEOTIDE SEQUENCE [LARGE SCALE GENOMIC DNA]</scope>
    <source>
        <strain evidence="9 10">7MH5</strain>
    </source>
</reference>
<dbReference type="PROSITE" id="PS50850">
    <property type="entry name" value="MFS"/>
    <property type="match status" value="1"/>
</dbReference>
<evidence type="ECO:0000256" key="5">
    <source>
        <dbReference type="ARBA" id="ARBA00022989"/>
    </source>
</evidence>
<feature type="transmembrane region" description="Helical" evidence="7">
    <location>
        <begin position="274"/>
        <end position="292"/>
    </location>
</feature>
<feature type="transmembrane region" description="Helical" evidence="7">
    <location>
        <begin position="330"/>
        <end position="349"/>
    </location>
</feature>
<keyword evidence="2" id="KW-0813">Transport</keyword>
<gene>
    <name evidence="9" type="ORF">E1956_40135</name>
</gene>
<evidence type="ECO:0000256" key="3">
    <source>
        <dbReference type="ARBA" id="ARBA00022475"/>
    </source>
</evidence>
<comment type="subcellular location">
    <subcellularLocation>
        <location evidence="1">Cell membrane</location>
        <topology evidence="1">Multi-pass membrane protein</topology>
    </subcellularLocation>
</comment>
<dbReference type="PANTHER" id="PTHR43045:SF1">
    <property type="entry name" value="SHIKIMATE TRANSPORTER"/>
    <property type="match status" value="1"/>
</dbReference>
<dbReference type="AlphaFoldDB" id="A0A4P7D8K3"/>
<feature type="transmembrane region" description="Helical" evidence="7">
    <location>
        <begin position="90"/>
        <end position="114"/>
    </location>
</feature>
<feature type="transmembrane region" description="Helical" evidence="7">
    <location>
        <begin position="304"/>
        <end position="324"/>
    </location>
</feature>
<proteinExistence type="predicted"/>
<keyword evidence="4 7" id="KW-0812">Transmembrane</keyword>
<evidence type="ECO:0000313" key="9">
    <source>
        <dbReference type="EMBL" id="QBR03345.1"/>
    </source>
</evidence>
<protein>
    <submittedName>
        <fullName evidence="9">MFS transporter</fullName>
    </submittedName>
</protein>
<keyword evidence="5 7" id="KW-1133">Transmembrane helix</keyword>
<evidence type="ECO:0000256" key="7">
    <source>
        <dbReference type="SAM" id="Phobius"/>
    </source>
</evidence>